<dbReference type="EMBL" id="CP159253">
    <property type="protein sequence ID" value="XCG49686.1"/>
    <property type="molecule type" value="Genomic_DNA"/>
</dbReference>
<gene>
    <name evidence="1" type="ORF">ABVK50_03560</name>
</gene>
<dbReference type="AlphaFoldDB" id="A0AAU8CTN6"/>
<sequence>MGGGLRRSLAEVAFLACISNDVVRARRIAKGLNALAPGSREAVIAYAVADLTVGDIEAALEQLRPLSETNDAYGLAFSALALHLSGRLSECDAVLRRVPGGDPDVDGLVAAIGKSSTGHSVERDI</sequence>
<name>A0AAU8CTN6_9HYPH</name>
<evidence type="ECO:0000313" key="1">
    <source>
        <dbReference type="EMBL" id="XCG49686.1"/>
    </source>
</evidence>
<reference evidence="1" key="1">
    <citation type="submission" date="2024-06" db="EMBL/GenBank/DDBJ databases">
        <title>Mesorhizobium karijinii sp. nov., a symbiont of the iconic Swainsona formosa from arid Australia.</title>
        <authorList>
            <person name="Hill Y.J."/>
            <person name="Watkin E.L.J."/>
            <person name="O'Hara G.W."/>
            <person name="Terpolilli J."/>
            <person name="Tye M.L."/>
            <person name="Kohlmeier M.G."/>
        </authorList>
    </citation>
    <scope>NUCLEOTIDE SEQUENCE</scope>
    <source>
        <strain evidence="1">WSM2240</strain>
    </source>
</reference>
<dbReference type="SUPFAM" id="SSF48452">
    <property type="entry name" value="TPR-like"/>
    <property type="match status" value="1"/>
</dbReference>
<accession>A0AAU8CTN6</accession>
<dbReference type="InterPro" id="IPR011990">
    <property type="entry name" value="TPR-like_helical_dom_sf"/>
</dbReference>
<proteinExistence type="predicted"/>
<organism evidence="1">
    <name type="scientific">Mesorhizobium sp. WSM2240</name>
    <dbReference type="NCBI Taxonomy" id="3228851"/>
    <lineage>
        <taxon>Bacteria</taxon>
        <taxon>Pseudomonadati</taxon>
        <taxon>Pseudomonadota</taxon>
        <taxon>Alphaproteobacteria</taxon>
        <taxon>Hyphomicrobiales</taxon>
        <taxon>Phyllobacteriaceae</taxon>
        <taxon>Mesorhizobium</taxon>
    </lineage>
</organism>
<protein>
    <submittedName>
        <fullName evidence="1">Uncharacterized protein</fullName>
    </submittedName>
</protein>
<dbReference type="RefSeq" id="WP_353642782.1">
    <property type="nucleotide sequence ID" value="NZ_CP159253.1"/>
</dbReference>